<dbReference type="EMBL" id="JAPFFF010000037">
    <property type="protein sequence ID" value="KAK8842688.1"/>
    <property type="molecule type" value="Genomic_DNA"/>
</dbReference>
<keyword evidence="5" id="KW-0067">ATP-binding</keyword>
<evidence type="ECO:0000256" key="3">
    <source>
        <dbReference type="ARBA" id="ARBA00022741"/>
    </source>
</evidence>
<reference evidence="7 8" key="1">
    <citation type="submission" date="2024-04" db="EMBL/GenBank/DDBJ databases">
        <title>Tritrichomonas musculus Genome.</title>
        <authorList>
            <person name="Alves-Ferreira E."/>
            <person name="Grigg M."/>
            <person name="Lorenzi H."/>
            <person name="Galac M."/>
        </authorList>
    </citation>
    <scope>NUCLEOTIDE SEQUENCE [LARGE SCALE GENOMIC DNA]</scope>
    <source>
        <strain evidence="7 8">EAF2021</strain>
    </source>
</reference>
<keyword evidence="1" id="KW-0723">Serine/threonine-protein kinase</keyword>
<dbReference type="Proteomes" id="UP001470230">
    <property type="component" value="Unassembled WGS sequence"/>
</dbReference>
<dbReference type="Gene3D" id="1.10.510.10">
    <property type="entry name" value="Transferase(Phosphotransferase) domain 1"/>
    <property type="match status" value="1"/>
</dbReference>
<evidence type="ECO:0000256" key="5">
    <source>
        <dbReference type="ARBA" id="ARBA00022840"/>
    </source>
</evidence>
<sequence>MTDKTRFEQEIRIMQEMRHPRIVHLYDLLADSNNYYILMEYCPNGELFSYIVERKKLPESEAKVFFKNILDGIAFIHSFDVAHRDLKPENVLLDAEGHAKISDFGLAKYVGPTGITSTSCGSPCYASPEVLSGQKYNAKISDMWSSGVILYAMVTGQLPWTRRNQMQLFHQIRKCHYHVPSYLSPECNNLIRGLICLDPEKRLTVEEALKHPWMLEVTDEVAEWKEVPMVSLRALDRFFDKEPSEDYIRLPYRPASFGKKKRTFKKEERILNMKEYTDDTDINNNANNENDIQENPKPSIELSLKPSVTMWVKPSLSKSALQNNPTLPTAKKTVIKKIRKKQSSKTKGAIIRPKCVYNSNSLTTLPS</sequence>
<dbReference type="CDD" id="cd14003">
    <property type="entry name" value="STKc_AMPK-like"/>
    <property type="match status" value="1"/>
</dbReference>
<evidence type="ECO:0000313" key="7">
    <source>
        <dbReference type="EMBL" id="KAK8842688.1"/>
    </source>
</evidence>
<dbReference type="SMART" id="SM00220">
    <property type="entry name" value="S_TKc"/>
    <property type="match status" value="1"/>
</dbReference>
<dbReference type="PROSITE" id="PS00108">
    <property type="entry name" value="PROTEIN_KINASE_ST"/>
    <property type="match status" value="1"/>
</dbReference>
<evidence type="ECO:0000259" key="6">
    <source>
        <dbReference type="PROSITE" id="PS50011"/>
    </source>
</evidence>
<evidence type="ECO:0000256" key="2">
    <source>
        <dbReference type="ARBA" id="ARBA00022679"/>
    </source>
</evidence>
<keyword evidence="8" id="KW-1185">Reference proteome</keyword>
<dbReference type="InterPro" id="IPR011009">
    <property type="entry name" value="Kinase-like_dom_sf"/>
</dbReference>
<dbReference type="PANTHER" id="PTHR24346">
    <property type="entry name" value="MAP/MICROTUBULE AFFINITY-REGULATING KINASE"/>
    <property type="match status" value="1"/>
</dbReference>
<feature type="domain" description="Protein kinase" evidence="6">
    <location>
        <begin position="1"/>
        <end position="214"/>
    </location>
</feature>
<evidence type="ECO:0000313" key="8">
    <source>
        <dbReference type="Proteomes" id="UP001470230"/>
    </source>
</evidence>
<accession>A0ABR2HA30</accession>
<dbReference type="InterPro" id="IPR000719">
    <property type="entry name" value="Prot_kinase_dom"/>
</dbReference>
<proteinExistence type="predicted"/>
<protein>
    <recommendedName>
        <fullName evidence="6">Protein kinase domain-containing protein</fullName>
    </recommendedName>
</protein>
<evidence type="ECO:0000256" key="4">
    <source>
        <dbReference type="ARBA" id="ARBA00022777"/>
    </source>
</evidence>
<dbReference type="PANTHER" id="PTHR24346:SF82">
    <property type="entry name" value="KP78A-RELATED"/>
    <property type="match status" value="1"/>
</dbReference>
<comment type="caution">
    <text evidence="7">The sequence shown here is derived from an EMBL/GenBank/DDBJ whole genome shotgun (WGS) entry which is preliminary data.</text>
</comment>
<evidence type="ECO:0000256" key="1">
    <source>
        <dbReference type="ARBA" id="ARBA00022527"/>
    </source>
</evidence>
<keyword evidence="2" id="KW-0808">Transferase</keyword>
<dbReference type="InterPro" id="IPR008271">
    <property type="entry name" value="Ser/Thr_kinase_AS"/>
</dbReference>
<organism evidence="7 8">
    <name type="scientific">Tritrichomonas musculus</name>
    <dbReference type="NCBI Taxonomy" id="1915356"/>
    <lineage>
        <taxon>Eukaryota</taxon>
        <taxon>Metamonada</taxon>
        <taxon>Parabasalia</taxon>
        <taxon>Tritrichomonadida</taxon>
        <taxon>Tritrichomonadidae</taxon>
        <taxon>Tritrichomonas</taxon>
    </lineage>
</organism>
<name>A0ABR2HA30_9EUKA</name>
<keyword evidence="3" id="KW-0547">Nucleotide-binding</keyword>
<gene>
    <name evidence="7" type="ORF">M9Y10_025548</name>
</gene>
<dbReference type="Pfam" id="PF00069">
    <property type="entry name" value="Pkinase"/>
    <property type="match status" value="1"/>
</dbReference>
<dbReference type="SUPFAM" id="SSF56112">
    <property type="entry name" value="Protein kinase-like (PK-like)"/>
    <property type="match status" value="1"/>
</dbReference>
<dbReference type="PROSITE" id="PS50011">
    <property type="entry name" value="PROTEIN_KINASE_DOM"/>
    <property type="match status" value="1"/>
</dbReference>
<keyword evidence="4" id="KW-0418">Kinase</keyword>